<comment type="similarity">
    <text evidence="5">Belongs to the protein kinase superfamily. STE Ser/Thr protein kinase family. MAP kinase kinase subfamily.</text>
</comment>
<dbReference type="EnsemblProtists" id="EKX40076">
    <property type="protein sequence ID" value="EKX40076"/>
    <property type="gene ID" value="GUITHDRAFT_143029"/>
</dbReference>
<dbReference type="EMBL" id="JH993034">
    <property type="protein sequence ID" value="EKX40076.1"/>
    <property type="molecule type" value="Genomic_DNA"/>
</dbReference>
<dbReference type="EC" id="2.7.12.2" evidence="6"/>
<dbReference type="Gene3D" id="1.10.510.10">
    <property type="entry name" value="Transferase(Phosphotransferase) domain 1"/>
    <property type="match status" value="1"/>
</dbReference>
<evidence type="ECO:0000256" key="3">
    <source>
        <dbReference type="ARBA" id="ARBA00022777"/>
    </source>
</evidence>
<evidence type="ECO:0000256" key="7">
    <source>
        <dbReference type="ARBA" id="ARBA00049014"/>
    </source>
</evidence>
<dbReference type="PROSITE" id="PS00108">
    <property type="entry name" value="PROTEIN_KINASE_ST"/>
    <property type="match status" value="1"/>
</dbReference>
<dbReference type="eggNOG" id="KOG0581">
    <property type="taxonomic scope" value="Eukaryota"/>
</dbReference>
<feature type="domain" description="Protein kinase" evidence="10">
    <location>
        <begin position="13"/>
        <end position="258"/>
    </location>
</feature>
<dbReference type="InterPro" id="IPR008271">
    <property type="entry name" value="Ser/Thr_kinase_AS"/>
</dbReference>
<organism evidence="11">
    <name type="scientific">Guillardia theta (strain CCMP2712)</name>
    <name type="common">Cryptophyte</name>
    <dbReference type="NCBI Taxonomy" id="905079"/>
    <lineage>
        <taxon>Eukaryota</taxon>
        <taxon>Cryptophyceae</taxon>
        <taxon>Pyrenomonadales</taxon>
        <taxon>Geminigeraceae</taxon>
        <taxon>Guillardia</taxon>
    </lineage>
</organism>
<dbReference type="GO" id="GO:0005524">
    <property type="term" value="F:ATP binding"/>
    <property type="evidence" value="ECO:0007669"/>
    <property type="project" value="UniProtKB-KW"/>
</dbReference>
<dbReference type="RefSeq" id="XP_005827056.1">
    <property type="nucleotide sequence ID" value="XM_005826999.1"/>
</dbReference>
<dbReference type="KEGG" id="gtt:GUITHDRAFT_143029"/>
<evidence type="ECO:0000256" key="4">
    <source>
        <dbReference type="ARBA" id="ARBA00022840"/>
    </source>
</evidence>
<keyword evidence="2" id="KW-0547">Nucleotide-binding</keyword>
<name>L1IUY7_GUITC</name>
<dbReference type="SUPFAM" id="SSF56112">
    <property type="entry name" value="Protein kinase-like (PK-like)"/>
    <property type="match status" value="1"/>
</dbReference>
<protein>
    <recommendedName>
        <fullName evidence="6">mitogen-activated protein kinase kinase</fullName>
        <ecNumber evidence="6">2.7.12.2</ecNumber>
    </recommendedName>
</protein>
<evidence type="ECO:0000259" key="10">
    <source>
        <dbReference type="PROSITE" id="PS50011"/>
    </source>
</evidence>
<comment type="catalytic activity">
    <reaction evidence="9">
        <text>L-tyrosyl-[protein] + ATP = O-phospho-L-tyrosyl-[protein] + ADP + H(+)</text>
        <dbReference type="Rhea" id="RHEA:10596"/>
        <dbReference type="Rhea" id="RHEA-COMP:10136"/>
        <dbReference type="Rhea" id="RHEA-COMP:20101"/>
        <dbReference type="ChEBI" id="CHEBI:15378"/>
        <dbReference type="ChEBI" id="CHEBI:30616"/>
        <dbReference type="ChEBI" id="CHEBI:46858"/>
        <dbReference type="ChEBI" id="CHEBI:61978"/>
        <dbReference type="ChEBI" id="CHEBI:456216"/>
        <dbReference type="EC" id="2.7.12.2"/>
    </reaction>
</comment>
<dbReference type="Pfam" id="PF00069">
    <property type="entry name" value="Pkinase"/>
    <property type="match status" value="1"/>
</dbReference>
<evidence type="ECO:0000256" key="5">
    <source>
        <dbReference type="ARBA" id="ARBA00038035"/>
    </source>
</evidence>
<dbReference type="InterPro" id="IPR011009">
    <property type="entry name" value="Kinase-like_dom_sf"/>
</dbReference>
<proteinExistence type="inferred from homology"/>
<gene>
    <name evidence="11" type="ORF">GUITHDRAFT_143029</name>
</gene>
<dbReference type="PaxDb" id="55529-EKX40076"/>
<evidence type="ECO:0000313" key="12">
    <source>
        <dbReference type="EnsemblProtists" id="EKX40076"/>
    </source>
</evidence>
<dbReference type="InterPro" id="IPR000719">
    <property type="entry name" value="Prot_kinase_dom"/>
</dbReference>
<comment type="catalytic activity">
    <reaction evidence="7">
        <text>L-seryl-[protein] + ATP = O-phospho-L-seryl-[protein] + ADP + H(+)</text>
        <dbReference type="Rhea" id="RHEA:17989"/>
        <dbReference type="Rhea" id="RHEA-COMP:9863"/>
        <dbReference type="Rhea" id="RHEA-COMP:11604"/>
        <dbReference type="ChEBI" id="CHEBI:15378"/>
        <dbReference type="ChEBI" id="CHEBI:29999"/>
        <dbReference type="ChEBI" id="CHEBI:30616"/>
        <dbReference type="ChEBI" id="CHEBI:83421"/>
        <dbReference type="ChEBI" id="CHEBI:456216"/>
        <dbReference type="EC" id="2.7.12.2"/>
    </reaction>
</comment>
<dbReference type="SMART" id="SM00220">
    <property type="entry name" value="S_TKc"/>
    <property type="match status" value="1"/>
</dbReference>
<dbReference type="OMA" id="LECANGF"/>
<dbReference type="PANTHER" id="PTHR48013">
    <property type="entry name" value="DUAL SPECIFICITY MITOGEN-ACTIVATED PROTEIN KINASE KINASE 5-RELATED"/>
    <property type="match status" value="1"/>
</dbReference>
<keyword evidence="13" id="KW-1185">Reference proteome</keyword>
<reference evidence="12" key="3">
    <citation type="submission" date="2015-06" db="UniProtKB">
        <authorList>
            <consortium name="EnsemblProtists"/>
        </authorList>
    </citation>
    <scope>IDENTIFICATION</scope>
</reference>
<evidence type="ECO:0000313" key="13">
    <source>
        <dbReference type="Proteomes" id="UP000011087"/>
    </source>
</evidence>
<dbReference type="PANTHER" id="PTHR48013:SF9">
    <property type="entry name" value="DUAL SPECIFICITY MITOGEN-ACTIVATED PROTEIN KINASE KINASE 5"/>
    <property type="match status" value="1"/>
</dbReference>
<dbReference type="AlphaFoldDB" id="L1IUY7"/>
<evidence type="ECO:0000313" key="11">
    <source>
        <dbReference type="EMBL" id="EKX40076.1"/>
    </source>
</evidence>
<dbReference type="GO" id="GO:0004708">
    <property type="term" value="F:MAP kinase kinase activity"/>
    <property type="evidence" value="ECO:0007669"/>
    <property type="project" value="UniProtKB-EC"/>
</dbReference>
<evidence type="ECO:0000256" key="1">
    <source>
        <dbReference type="ARBA" id="ARBA00022679"/>
    </source>
</evidence>
<keyword evidence="4" id="KW-0067">ATP-binding</keyword>
<evidence type="ECO:0000256" key="2">
    <source>
        <dbReference type="ARBA" id="ARBA00022741"/>
    </source>
</evidence>
<reference evidence="13" key="2">
    <citation type="submission" date="2012-11" db="EMBL/GenBank/DDBJ databases">
        <authorList>
            <person name="Kuo A."/>
            <person name="Curtis B.A."/>
            <person name="Tanifuji G."/>
            <person name="Burki F."/>
            <person name="Gruber A."/>
            <person name="Irimia M."/>
            <person name="Maruyama S."/>
            <person name="Arias M.C."/>
            <person name="Ball S.G."/>
            <person name="Gile G.H."/>
            <person name="Hirakawa Y."/>
            <person name="Hopkins J.F."/>
            <person name="Rensing S.A."/>
            <person name="Schmutz J."/>
            <person name="Symeonidi A."/>
            <person name="Elias M."/>
            <person name="Eveleigh R.J."/>
            <person name="Herman E.K."/>
            <person name="Klute M.J."/>
            <person name="Nakayama T."/>
            <person name="Obornik M."/>
            <person name="Reyes-Prieto A."/>
            <person name="Armbrust E.V."/>
            <person name="Aves S.J."/>
            <person name="Beiko R.G."/>
            <person name="Coutinho P."/>
            <person name="Dacks J.B."/>
            <person name="Durnford D.G."/>
            <person name="Fast N.M."/>
            <person name="Green B.R."/>
            <person name="Grisdale C."/>
            <person name="Hempe F."/>
            <person name="Henrissat B."/>
            <person name="Hoppner M.P."/>
            <person name="Ishida K.-I."/>
            <person name="Kim E."/>
            <person name="Koreny L."/>
            <person name="Kroth P.G."/>
            <person name="Liu Y."/>
            <person name="Malik S.-B."/>
            <person name="Maier U.G."/>
            <person name="McRose D."/>
            <person name="Mock T."/>
            <person name="Neilson J.A."/>
            <person name="Onodera N.T."/>
            <person name="Poole A.M."/>
            <person name="Pritham E.J."/>
            <person name="Richards T.A."/>
            <person name="Rocap G."/>
            <person name="Roy S.W."/>
            <person name="Sarai C."/>
            <person name="Schaack S."/>
            <person name="Shirato S."/>
            <person name="Slamovits C.H."/>
            <person name="Spencer D.F."/>
            <person name="Suzuki S."/>
            <person name="Worden A.Z."/>
            <person name="Zauner S."/>
            <person name="Barry K."/>
            <person name="Bell C."/>
            <person name="Bharti A.K."/>
            <person name="Crow J.A."/>
            <person name="Grimwood J."/>
            <person name="Kramer R."/>
            <person name="Lindquist E."/>
            <person name="Lucas S."/>
            <person name="Salamov A."/>
            <person name="McFadden G.I."/>
            <person name="Lane C.E."/>
            <person name="Keeling P.J."/>
            <person name="Gray M.W."/>
            <person name="Grigoriev I.V."/>
            <person name="Archibald J.M."/>
        </authorList>
    </citation>
    <scope>NUCLEOTIDE SEQUENCE</scope>
    <source>
        <strain evidence="13">CCMP2712</strain>
    </source>
</reference>
<dbReference type="GeneID" id="17296888"/>
<comment type="catalytic activity">
    <reaction evidence="8">
        <text>L-threonyl-[protein] + ATP = O-phospho-L-threonyl-[protein] + ADP + H(+)</text>
        <dbReference type="Rhea" id="RHEA:46608"/>
        <dbReference type="Rhea" id="RHEA-COMP:11060"/>
        <dbReference type="Rhea" id="RHEA-COMP:11605"/>
        <dbReference type="ChEBI" id="CHEBI:15378"/>
        <dbReference type="ChEBI" id="CHEBI:30013"/>
        <dbReference type="ChEBI" id="CHEBI:30616"/>
        <dbReference type="ChEBI" id="CHEBI:61977"/>
        <dbReference type="ChEBI" id="CHEBI:456216"/>
        <dbReference type="EC" id="2.7.12.2"/>
    </reaction>
</comment>
<evidence type="ECO:0000256" key="8">
    <source>
        <dbReference type="ARBA" id="ARBA00049299"/>
    </source>
</evidence>
<accession>L1IUY7</accession>
<dbReference type="STRING" id="905079.L1IUY7"/>
<dbReference type="Proteomes" id="UP000011087">
    <property type="component" value="Unassembled WGS sequence"/>
</dbReference>
<reference evidence="11 13" key="1">
    <citation type="journal article" date="2012" name="Nature">
        <title>Algal genomes reveal evolutionary mosaicism and the fate of nucleomorphs.</title>
        <authorList>
            <consortium name="DOE Joint Genome Institute"/>
            <person name="Curtis B.A."/>
            <person name="Tanifuji G."/>
            <person name="Burki F."/>
            <person name="Gruber A."/>
            <person name="Irimia M."/>
            <person name="Maruyama S."/>
            <person name="Arias M.C."/>
            <person name="Ball S.G."/>
            <person name="Gile G.H."/>
            <person name="Hirakawa Y."/>
            <person name="Hopkins J.F."/>
            <person name="Kuo A."/>
            <person name="Rensing S.A."/>
            <person name="Schmutz J."/>
            <person name="Symeonidi A."/>
            <person name="Elias M."/>
            <person name="Eveleigh R.J."/>
            <person name="Herman E.K."/>
            <person name="Klute M.J."/>
            <person name="Nakayama T."/>
            <person name="Obornik M."/>
            <person name="Reyes-Prieto A."/>
            <person name="Armbrust E.V."/>
            <person name="Aves S.J."/>
            <person name="Beiko R.G."/>
            <person name="Coutinho P."/>
            <person name="Dacks J.B."/>
            <person name="Durnford D.G."/>
            <person name="Fast N.M."/>
            <person name="Green B.R."/>
            <person name="Grisdale C.J."/>
            <person name="Hempel F."/>
            <person name="Henrissat B."/>
            <person name="Hoppner M.P."/>
            <person name="Ishida K."/>
            <person name="Kim E."/>
            <person name="Koreny L."/>
            <person name="Kroth P.G."/>
            <person name="Liu Y."/>
            <person name="Malik S.B."/>
            <person name="Maier U.G."/>
            <person name="McRose D."/>
            <person name="Mock T."/>
            <person name="Neilson J.A."/>
            <person name="Onodera N.T."/>
            <person name="Poole A.M."/>
            <person name="Pritham E.J."/>
            <person name="Richards T.A."/>
            <person name="Rocap G."/>
            <person name="Roy S.W."/>
            <person name="Sarai C."/>
            <person name="Schaack S."/>
            <person name="Shirato S."/>
            <person name="Slamovits C.H."/>
            <person name="Spencer D.F."/>
            <person name="Suzuki S."/>
            <person name="Worden A.Z."/>
            <person name="Zauner S."/>
            <person name="Barry K."/>
            <person name="Bell C."/>
            <person name="Bharti A.K."/>
            <person name="Crow J.A."/>
            <person name="Grimwood J."/>
            <person name="Kramer R."/>
            <person name="Lindquist E."/>
            <person name="Lucas S."/>
            <person name="Salamov A."/>
            <person name="McFadden G.I."/>
            <person name="Lane C.E."/>
            <person name="Keeling P.J."/>
            <person name="Gray M.W."/>
            <person name="Grigoriev I.V."/>
            <person name="Archibald J.M."/>
        </authorList>
    </citation>
    <scope>NUCLEOTIDE SEQUENCE</scope>
    <source>
        <strain evidence="11 13">CCMP2712</strain>
    </source>
</reference>
<dbReference type="PROSITE" id="PS50011">
    <property type="entry name" value="PROTEIN_KINASE_DOM"/>
    <property type="match status" value="1"/>
</dbReference>
<dbReference type="HOGENOM" id="CLU_000288_63_23_1"/>
<dbReference type="OrthoDB" id="10252354at2759"/>
<keyword evidence="3" id="KW-0418">Kinase</keyword>
<sequence>MTGFSVQVPTKPNGEWDPCGLGTSGIVTKAYNSADYSPVALKVIPVTLRDEDRMSVLQQLVELYSSAHPSVVAFFGADYFPDRSSIIIATEFMDLYSLKDIVSRTGPIPEHDMLADFCWRVYDIYIRQLLPVQERKLIHRDIKPSNILVNSMGQFKVSDFGMSTQLKNTLDPANTWVGSTTYMSPERIAGLQYVYNSDIWSLSLSLVELSTGKFPYDCSGVAKRMELMFLLDSFIAASLVKRVEERPNAEQLLNHPFVARYAGADISDWLANTLDVMQVPPSQYQPQGRGH</sequence>
<evidence type="ECO:0000256" key="6">
    <source>
        <dbReference type="ARBA" id="ARBA00038999"/>
    </source>
</evidence>
<keyword evidence="1" id="KW-0808">Transferase</keyword>
<evidence type="ECO:0000256" key="9">
    <source>
        <dbReference type="ARBA" id="ARBA00051693"/>
    </source>
</evidence>